<sequence length="901" mass="96689">MDSLHQDPILFVAGPQGAIRNTTMSRPNHIKLPPQPAPDDVFSRPHNSALDTAPTPSDADSPAPSPGPKGKRSIYGKRQSIPSSDAYRSRRMSRASTLARSVLLSPGIEEEGKPAIPTLLPNIRPAYATPLPVLPMVVLCIAMMSEFVAANVSTPFLLQMVEGFFRTGAAPPSDLEAQVGLWTGNLVSVFFVTQFLTSVLWSQIADKYGRRAVLVASLLGGAGCLLLFGVSKTLAVAIVVRLAQGVFGGAVGVYRGSIRDITDSTNESTAYSLMGFAWGFGGVVGPVIGGGFESPARNYPTSFFAKIKLFEDFPYLLPCLIAAVFLATGALLSTGLSWDGGPKRKRIALPVAKDEALQPSAPLQASVPAPRVVSSTDPEAQDRRTSRMSVGGAAHGYGAIRRKRESMAARASRRESMATVRINEDGAVEDVEEEHVSLARKLLLANEENTFNINDLWVSAAIAAETAVFEDDETGDAETSAPPSQPHTPSHLSPSESPFRVDRLDVPSTSANPSPSLLRESFAMPRNQALQRVSGSHAARRPSTASTAMPAIFTNTGLQTPPAIAAAYEDPLEVPASPGHGGLSAIEEDTVKDIEMNEEEKGWRALPKLIIMQYALLALHDTVHGQVFLSFLVSPYATGGLGLLPSSFSILIALMCLFQIWYQFFLYPNLGPPRGRFSHLSMFRLGSFLFIPAYLTLPLIRIFASSEKHGGPVVMTLVTINMACRYAGGTFSYTSIMILLNAMSPPSAVSLANGLAQSLVSLGRFVGPVVGGFLWSQSINGNPEGYAHAFYICAALCGAQFALSYLINGPLVNFSKTAEDRAIAAGDPLTRLSAQEEVQGFLERQDGTMMVQAQDRRLSKGSRVEDRTHHPLDSVADLCAYPTLWPVPSTRAEWDESSLSI</sequence>
<keyword evidence="2" id="KW-0813">Transport</keyword>
<dbReference type="EMBL" id="BLZA01000058">
    <property type="protein sequence ID" value="GHJ90314.1"/>
    <property type="molecule type" value="Genomic_DNA"/>
</dbReference>
<dbReference type="Proteomes" id="UP000620104">
    <property type="component" value="Unassembled WGS sequence"/>
</dbReference>
<evidence type="ECO:0000256" key="2">
    <source>
        <dbReference type="ARBA" id="ARBA00022448"/>
    </source>
</evidence>
<proteinExistence type="predicted"/>
<evidence type="ECO:0008006" key="10">
    <source>
        <dbReference type="Google" id="ProtNLM"/>
    </source>
</evidence>
<dbReference type="Pfam" id="PF07690">
    <property type="entry name" value="MFS_1"/>
    <property type="match status" value="1"/>
</dbReference>
<dbReference type="PRINTS" id="PR01035">
    <property type="entry name" value="TCRTETA"/>
</dbReference>
<dbReference type="AlphaFoldDB" id="A0A8H3U068"/>
<evidence type="ECO:0000256" key="6">
    <source>
        <dbReference type="SAM" id="MobiDB-lite"/>
    </source>
</evidence>
<dbReference type="InterPro" id="IPR036259">
    <property type="entry name" value="MFS_trans_sf"/>
</dbReference>
<keyword evidence="4 7" id="KW-1133">Transmembrane helix</keyword>
<organism evidence="8 9">
    <name type="scientific">Naganishia liquefaciens</name>
    <dbReference type="NCBI Taxonomy" id="104408"/>
    <lineage>
        <taxon>Eukaryota</taxon>
        <taxon>Fungi</taxon>
        <taxon>Dikarya</taxon>
        <taxon>Basidiomycota</taxon>
        <taxon>Agaricomycotina</taxon>
        <taxon>Tremellomycetes</taxon>
        <taxon>Filobasidiales</taxon>
        <taxon>Filobasidiaceae</taxon>
        <taxon>Naganishia</taxon>
    </lineage>
</organism>
<dbReference type="InterPro" id="IPR001958">
    <property type="entry name" value="Tet-R_TetA/multi-R_MdtG-like"/>
</dbReference>
<keyword evidence="3 7" id="KW-0812">Transmembrane</keyword>
<name>A0A8H3U068_9TREE</name>
<dbReference type="InterPro" id="IPR011701">
    <property type="entry name" value="MFS"/>
</dbReference>
<dbReference type="SUPFAM" id="SSF103473">
    <property type="entry name" value="MFS general substrate transporter"/>
    <property type="match status" value="2"/>
</dbReference>
<feature type="compositionally biased region" description="Polar residues" evidence="6">
    <location>
        <begin position="487"/>
        <end position="496"/>
    </location>
</feature>
<dbReference type="GO" id="GO:0016020">
    <property type="term" value="C:membrane"/>
    <property type="evidence" value="ECO:0007669"/>
    <property type="project" value="UniProtKB-SubCell"/>
</dbReference>
<feature type="transmembrane region" description="Helical" evidence="7">
    <location>
        <begin position="236"/>
        <end position="258"/>
    </location>
</feature>
<dbReference type="PANTHER" id="PTHR23504:SF17">
    <property type="entry name" value="MAJOR FACILITATOR SUPERFAMILY (MFS) PROFILE DOMAIN-CONTAINING PROTEIN"/>
    <property type="match status" value="1"/>
</dbReference>
<evidence type="ECO:0000256" key="1">
    <source>
        <dbReference type="ARBA" id="ARBA00004141"/>
    </source>
</evidence>
<feature type="transmembrane region" description="Helical" evidence="7">
    <location>
        <begin position="315"/>
        <end position="338"/>
    </location>
</feature>
<dbReference type="PANTHER" id="PTHR23504">
    <property type="entry name" value="MAJOR FACILITATOR SUPERFAMILY DOMAIN-CONTAINING PROTEIN 10"/>
    <property type="match status" value="1"/>
</dbReference>
<keyword evidence="9" id="KW-1185">Reference proteome</keyword>
<gene>
    <name evidence="8" type="ORF">NliqN6_6716</name>
</gene>
<evidence type="ECO:0000313" key="8">
    <source>
        <dbReference type="EMBL" id="GHJ90314.1"/>
    </source>
</evidence>
<comment type="subcellular location">
    <subcellularLocation>
        <location evidence="1">Membrane</location>
        <topology evidence="1">Multi-pass membrane protein</topology>
    </subcellularLocation>
</comment>
<feature type="transmembrane region" description="Helical" evidence="7">
    <location>
        <begin position="788"/>
        <end position="807"/>
    </location>
</feature>
<evidence type="ECO:0000256" key="4">
    <source>
        <dbReference type="ARBA" id="ARBA00022989"/>
    </source>
</evidence>
<dbReference type="GO" id="GO:0022857">
    <property type="term" value="F:transmembrane transporter activity"/>
    <property type="evidence" value="ECO:0007669"/>
    <property type="project" value="InterPro"/>
</dbReference>
<feature type="transmembrane region" description="Helical" evidence="7">
    <location>
        <begin position="755"/>
        <end position="776"/>
    </location>
</feature>
<evidence type="ECO:0000313" key="9">
    <source>
        <dbReference type="Proteomes" id="UP000620104"/>
    </source>
</evidence>
<keyword evidence="5 7" id="KW-0472">Membrane</keyword>
<feature type="transmembrane region" description="Helical" evidence="7">
    <location>
        <begin position="133"/>
        <end position="159"/>
    </location>
</feature>
<feature type="transmembrane region" description="Helical" evidence="7">
    <location>
        <begin position="683"/>
        <end position="704"/>
    </location>
</feature>
<feature type="transmembrane region" description="Helical" evidence="7">
    <location>
        <begin position="179"/>
        <end position="200"/>
    </location>
</feature>
<feature type="transmembrane region" description="Helical" evidence="7">
    <location>
        <begin position="212"/>
        <end position="230"/>
    </location>
</feature>
<dbReference type="OrthoDB" id="10262656at2759"/>
<feature type="transmembrane region" description="Helical" evidence="7">
    <location>
        <begin position="270"/>
        <end position="292"/>
    </location>
</feature>
<evidence type="ECO:0000256" key="5">
    <source>
        <dbReference type="ARBA" id="ARBA00023136"/>
    </source>
</evidence>
<feature type="region of interest" description="Disordered" evidence="6">
    <location>
        <begin position="15"/>
        <end position="90"/>
    </location>
</feature>
<feature type="region of interest" description="Disordered" evidence="6">
    <location>
        <begin position="366"/>
        <end position="395"/>
    </location>
</feature>
<accession>A0A8H3U068</accession>
<feature type="compositionally biased region" description="Low complexity" evidence="6">
    <location>
        <begin position="51"/>
        <end position="62"/>
    </location>
</feature>
<feature type="transmembrane region" description="Helical" evidence="7">
    <location>
        <begin position="724"/>
        <end position="743"/>
    </location>
</feature>
<feature type="transmembrane region" description="Helical" evidence="7">
    <location>
        <begin position="643"/>
        <end position="662"/>
    </location>
</feature>
<protein>
    <recommendedName>
        <fullName evidence="10">MFS transporter</fullName>
    </recommendedName>
</protein>
<dbReference type="Gene3D" id="1.20.1250.20">
    <property type="entry name" value="MFS general substrate transporter like domains"/>
    <property type="match status" value="2"/>
</dbReference>
<feature type="region of interest" description="Disordered" evidence="6">
    <location>
        <begin position="470"/>
        <end position="521"/>
    </location>
</feature>
<evidence type="ECO:0000256" key="3">
    <source>
        <dbReference type="ARBA" id="ARBA00022692"/>
    </source>
</evidence>
<evidence type="ECO:0000256" key="7">
    <source>
        <dbReference type="SAM" id="Phobius"/>
    </source>
</evidence>
<comment type="caution">
    <text evidence="8">The sequence shown here is derived from an EMBL/GenBank/DDBJ whole genome shotgun (WGS) entry which is preliminary data.</text>
</comment>
<reference evidence="8" key="1">
    <citation type="submission" date="2020-07" db="EMBL/GenBank/DDBJ databases">
        <title>Draft Genome Sequence of a Deep-Sea Yeast, Naganishia (Cryptococcus) liquefaciens strain N6.</title>
        <authorList>
            <person name="Han Y.W."/>
            <person name="Kajitani R."/>
            <person name="Morimoto H."/>
            <person name="Parhat M."/>
            <person name="Tsubouchi H."/>
            <person name="Bakenova O."/>
            <person name="Ogata M."/>
            <person name="Argunhan B."/>
            <person name="Aoki R."/>
            <person name="Kajiwara S."/>
            <person name="Itoh T."/>
            <person name="Iwasaki H."/>
        </authorList>
    </citation>
    <scope>NUCLEOTIDE SEQUENCE</scope>
    <source>
        <strain evidence="8">N6</strain>
    </source>
</reference>